<feature type="compositionally biased region" description="Low complexity" evidence="1">
    <location>
        <begin position="687"/>
        <end position="707"/>
    </location>
</feature>
<feature type="region of interest" description="Disordered" evidence="1">
    <location>
        <begin position="598"/>
        <end position="629"/>
    </location>
</feature>
<evidence type="ECO:0000313" key="2">
    <source>
        <dbReference type="EMBL" id="CBF71333.1"/>
    </source>
</evidence>
<organism evidence="2 3">
    <name type="scientific">Emericella nidulans (strain FGSC A4 / ATCC 38163 / CBS 112.46 / NRRL 194 / M139)</name>
    <name type="common">Aspergillus nidulans</name>
    <dbReference type="NCBI Taxonomy" id="227321"/>
    <lineage>
        <taxon>Eukaryota</taxon>
        <taxon>Fungi</taxon>
        <taxon>Dikarya</taxon>
        <taxon>Ascomycota</taxon>
        <taxon>Pezizomycotina</taxon>
        <taxon>Eurotiomycetes</taxon>
        <taxon>Eurotiomycetidae</taxon>
        <taxon>Eurotiales</taxon>
        <taxon>Aspergillaceae</taxon>
        <taxon>Aspergillus</taxon>
        <taxon>Aspergillus subgen. Nidulantes</taxon>
    </lineage>
</organism>
<feature type="compositionally biased region" description="Acidic residues" evidence="1">
    <location>
        <begin position="24"/>
        <end position="35"/>
    </location>
</feature>
<accession>Q5AYA6</accession>
<dbReference type="RefSeq" id="XP_664328.1">
    <property type="nucleotide sequence ID" value="XM_659236.1"/>
</dbReference>
<reference evidence="3" key="1">
    <citation type="journal article" date="2005" name="Nature">
        <title>Sequencing of Aspergillus nidulans and comparative analysis with A. fumigatus and A. oryzae.</title>
        <authorList>
            <person name="Galagan J.E."/>
            <person name="Calvo S.E."/>
            <person name="Cuomo C."/>
            <person name="Ma L.J."/>
            <person name="Wortman J.R."/>
            <person name="Batzoglou S."/>
            <person name="Lee S.I."/>
            <person name="Basturkmen M."/>
            <person name="Spevak C.C."/>
            <person name="Clutterbuck J."/>
            <person name="Kapitonov V."/>
            <person name="Jurka J."/>
            <person name="Scazzocchio C."/>
            <person name="Farman M."/>
            <person name="Butler J."/>
            <person name="Purcell S."/>
            <person name="Harris S."/>
            <person name="Braus G.H."/>
            <person name="Draht O."/>
            <person name="Busch S."/>
            <person name="D'Enfert C."/>
            <person name="Bouchier C."/>
            <person name="Goldman G.H."/>
            <person name="Bell-Pedersen D."/>
            <person name="Griffiths-Jones S."/>
            <person name="Doonan J.H."/>
            <person name="Yu J."/>
            <person name="Vienken K."/>
            <person name="Pain A."/>
            <person name="Freitag M."/>
            <person name="Selker E.U."/>
            <person name="Archer D.B."/>
            <person name="Penalva M.A."/>
            <person name="Oakley B.R."/>
            <person name="Momany M."/>
            <person name="Tanaka T."/>
            <person name="Kumagai T."/>
            <person name="Asai K."/>
            <person name="Machida M."/>
            <person name="Nierman W.C."/>
            <person name="Denning D.W."/>
            <person name="Caddick M."/>
            <person name="Hynes M."/>
            <person name="Paoletti M."/>
            <person name="Fischer R."/>
            <person name="Miller B."/>
            <person name="Dyer P."/>
            <person name="Sachs M.S."/>
            <person name="Osmani S.A."/>
            <person name="Birren B.W."/>
        </authorList>
    </citation>
    <scope>NUCLEOTIDE SEQUENCE [LARGE SCALE GENOMIC DNA]</scope>
    <source>
        <strain evidence="3">FGSC A4 / ATCC 38163 / CBS 112.46 / NRRL 194 / M139</strain>
    </source>
</reference>
<dbReference type="STRING" id="227321.Q5AYA6"/>
<dbReference type="KEGG" id="ani:ANIA_06724"/>
<dbReference type="AlphaFoldDB" id="Q5AYA6"/>
<dbReference type="VEuPathDB" id="FungiDB:AN6724"/>
<dbReference type="OrthoDB" id="4497052at2759"/>
<feature type="region of interest" description="Disordered" evidence="1">
    <location>
        <begin position="651"/>
        <end position="723"/>
    </location>
</feature>
<accession>C8V1W3</accession>
<dbReference type="EMBL" id="BN001301">
    <property type="protein sequence ID" value="CBF71333.1"/>
    <property type="molecule type" value="Genomic_DNA"/>
</dbReference>
<keyword evidence="3" id="KW-1185">Reference proteome</keyword>
<proteinExistence type="predicted"/>
<feature type="region of interest" description="Disordered" evidence="1">
    <location>
        <begin position="1"/>
        <end position="35"/>
    </location>
</feature>
<gene>
    <name evidence="2" type="ORF">ANIA_06724</name>
</gene>
<dbReference type="HOGENOM" id="CLU_320042_0_0_1"/>
<dbReference type="GeneID" id="2870353"/>
<dbReference type="InParanoid" id="Q5AYA6"/>
<protein>
    <submittedName>
        <fullName evidence="2">Uncharacterized protein</fullName>
    </submittedName>
</protein>
<name>Q5AYA6_EMENI</name>
<sequence>MSYFSRHGSGGAASAYPTLPPTPEEPEEDILTDHENEETGLCHHQPYAKNAVEAPDQYRHATVESHAQSSDDLQNEVVTTSTKCSNANEADTVLPLRPRSRSSTISTEPFPDLDASMSELPSLAYRAQEEAYKHAMGKVAEEILRMNEIRDHIIAIRGPASSVEDEELARSRSSMIVLEGVRPCPEVSHHDHFCVQQEAHKRAMHERVDQFLKGREDVPKHFGKRFSAVTSMIVHMEFILFRSKNFPRDPLNQASENDLKTVFHYTTKIIEYFSAVGGLIFRERNNAERARVLISQVAAKTGVTLLDRFKEMAAIIIQYLKRARRSEQNFFEIFQQFFEVWLYDDFHVMYNNYLVEHMPNIPPNFQRLSYLLNATYNMLGQMIRDYEALGKINRDIGDRFIRPVVDQMARGDNLYGNPINEPAYPACEHENKYLLALSRSAAERHQSEVHRELAFILGHAQTETGAKHHVNQARSPTVLSACFGISNDEAPQDHAHGLGNRTSQECRAAHEALHYPFHSRVEPHGRRISDRLGPSDVPLVYRSSPFIVRHHSNTLEQGTLSRPYPMPDGYRHDNSQLPEQSILQSSYTSAQMFSSQSSHALAAGSSRSDSLPVEHGKDDTCGVSDTDYAPPEAMTSLKFNRCWEETHRPNSKASLSSYAGHPQTGDAENNGGHITRHGTLNEHLRGHTSTEQSEATSSHSAQSSRTQSYDESKPQCQQDDCPDEDILDLNAAEEEEDEEAWLRHDYIDYRHRCTNTFAARLEALAHIRRQNSIENGEYEDPSNNVPSFAASRPRPSGYSISRSMLQFQYPAYEDASDQDQALERRVVARDDNNSPILPPMPEHPRFAVSLDSDEDHPVPVGIVRPQPRPAAMPIALPCPVTRRGLSSDCEREREVFIYEAPRQNPKL</sequence>
<evidence type="ECO:0000313" key="3">
    <source>
        <dbReference type="Proteomes" id="UP000000560"/>
    </source>
</evidence>
<feature type="region of interest" description="Disordered" evidence="1">
    <location>
        <begin position="552"/>
        <end position="575"/>
    </location>
</feature>
<feature type="compositionally biased region" description="Polar residues" evidence="1">
    <location>
        <begin position="598"/>
        <end position="609"/>
    </location>
</feature>
<dbReference type="Proteomes" id="UP000000560">
    <property type="component" value="Chromosome I"/>
</dbReference>
<reference evidence="3" key="2">
    <citation type="journal article" date="2009" name="Fungal Genet. Biol.">
        <title>The 2008 update of the Aspergillus nidulans genome annotation: a community effort.</title>
        <authorList>
            <person name="Wortman J.R."/>
            <person name="Gilsenan J.M."/>
            <person name="Joardar V."/>
            <person name="Deegan J."/>
            <person name="Clutterbuck J."/>
            <person name="Andersen M.R."/>
            <person name="Archer D."/>
            <person name="Bencina M."/>
            <person name="Braus G."/>
            <person name="Coutinho P."/>
            <person name="von Dohren H."/>
            <person name="Doonan J."/>
            <person name="Driessen A.J."/>
            <person name="Durek P."/>
            <person name="Espeso E."/>
            <person name="Fekete E."/>
            <person name="Flipphi M."/>
            <person name="Estrada C.G."/>
            <person name="Geysens S."/>
            <person name="Goldman G."/>
            <person name="de Groot P.W."/>
            <person name="Hansen K."/>
            <person name="Harris S.D."/>
            <person name="Heinekamp T."/>
            <person name="Helmstaedt K."/>
            <person name="Henrissat B."/>
            <person name="Hofmann G."/>
            <person name="Homan T."/>
            <person name="Horio T."/>
            <person name="Horiuchi H."/>
            <person name="James S."/>
            <person name="Jones M."/>
            <person name="Karaffa L."/>
            <person name="Karanyi Z."/>
            <person name="Kato M."/>
            <person name="Keller N."/>
            <person name="Kelly D.E."/>
            <person name="Kiel J.A."/>
            <person name="Kim J.M."/>
            <person name="van der Klei I.J."/>
            <person name="Klis F.M."/>
            <person name="Kovalchuk A."/>
            <person name="Krasevec N."/>
            <person name="Kubicek C.P."/>
            <person name="Liu B."/>
            <person name="Maccabe A."/>
            <person name="Meyer V."/>
            <person name="Mirabito P."/>
            <person name="Miskei M."/>
            <person name="Mos M."/>
            <person name="Mullins J."/>
            <person name="Nelson D.R."/>
            <person name="Nielsen J."/>
            <person name="Oakley B.R."/>
            <person name="Osmani S.A."/>
            <person name="Pakula T."/>
            <person name="Paszewski A."/>
            <person name="Paulsen I."/>
            <person name="Pilsyk S."/>
            <person name="Pocsi I."/>
            <person name="Punt P.J."/>
            <person name="Ram A.F."/>
            <person name="Ren Q."/>
            <person name="Robellet X."/>
            <person name="Robson G."/>
            <person name="Seiboth B."/>
            <person name="van Solingen P."/>
            <person name="Specht T."/>
            <person name="Sun J."/>
            <person name="Taheri-Talesh N."/>
            <person name="Takeshita N."/>
            <person name="Ussery D."/>
            <person name="vanKuyk P.A."/>
            <person name="Visser H."/>
            <person name="van de Vondervoort P.J."/>
            <person name="de Vries R.P."/>
            <person name="Walton J."/>
            <person name="Xiang X."/>
            <person name="Xiong Y."/>
            <person name="Zeng A.P."/>
            <person name="Brandt B.W."/>
            <person name="Cornell M.J."/>
            <person name="van den Hondel C.A."/>
            <person name="Visser J."/>
            <person name="Oliver S.G."/>
            <person name="Turner G."/>
        </authorList>
    </citation>
    <scope>GENOME REANNOTATION</scope>
    <source>
        <strain evidence="3">FGSC A4 / ATCC 38163 / CBS 112.46 / NRRL 194 / M139</strain>
    </source>
</reference>
<evidence type="ECO:0000256" key="1">
    <source>
        <dbReference type="SAM" id="MobiDB-lite"/>
    </source>
</evidence>